<feature type="compositionally biased region" description="Low complexity" evidence="5">
    <location>
        <begin position="347"/>
        <end position="386"/>
    </location>
</feature>
<keyword evidence="3" id="KW-0418">Kinase</keyword>
<reference evidence="7 8" key="1">
    <citation type="submission" date="2024-01" db="EMBL/GenBank/DDBJ databases">
        <title>The complete chloroplast genome sequence of Lithospermum erythrorhizon: insights into the phylogenetic relationship among Boraginaceae species and the maternal lineages of purple gromwells.</title>
        <authorList>
            <person name="Okada T."/>
            <person name="Watanabe K."/>
        </authorList>
    </citation>
    <scope>NUCLEOTIDE SEQUENCE [LARGE SCALE GENOMIC DNA]</scope>
</reference>
<dbReference type="PROSITE" id="PS00108">
    <property type="entry name" value="PROTEIN_KINASE_ST"/>
    <property type="match status" value="1"/>
</dbReference>
<dbReference type="InterPro" id="IPR001245">
    <property type="entry name" value="Ser-Thr/Tyr_kinase_cat_dom"/>
</dbReference>
<dbReference type="EMBL" id="BAABME010002576">
    <property type="protein sequence ID" value="GAA0155242.1"/>
    <property type="molecule type" value="Genomic_DNA"/>
</dbReference>
<dbReference type="InterPro" id="IPR008271">
    <property type="entry name" value="Ser/Thr_kinase_AS"/>
</dbReference>
<evidence type="ECO:0000259" key="6">
    <source>
        <dbReference type="PROSITE" id="PS50011"/>
    </source>
</evidence>
<evidence type="ECO:0000256" key="1">
    <source>
        <dbReference type="ARBA" id="ARBA00022679"/>
    </source>
</evidence>
<comment type="caution">
    <text evidence="7">The sequence shown here is derived from an EMBL/GenBank/DDBJ whole genome shotgun (WGS) entry which is preliminary data.</text>
</comment>
<dbReference type="FunFam" id="1.10.510.10:FF:000336">
    <property type="entry name" value="Cysteine-rich receptor-like protein kinase 2"/>
    <property type="match status" value="1"/>
</dbReference>
<accession>A0AAV3PTW0</accession>
<protein>
    <submittedName>
        <fullName evidence="7">Transmembrane signal receptor</fullName>
    </submittedName>
</protein>
<feature type="domain" description="Protein kinase" evidence="6">
    <location>
        <begin position="51"/>
        <end position="327"/>
    </location>
</feature>
<gene>
    <name evidence="7" type="ORF">LIER_13011</name>
</gene>
<dbReference type="GO" id="GO:0004672">
    <property type="term" value="F:protein kinase activity"/>
    <property type="evidence" value="ECO:0007669"/>
    <property type="project" value="InterPro"/>
</dbReference>
<dbReference type="Gene3D" id="1.10.510.10">
    <property type="entry name" value="Transferase(Phosphotransferase) domain 1"/>
    <property type="match status" value="1"/>
</dbReference>
<keyword evidence="8" id="KW-1185">Reference proteome</keyword>
<dbReference type="PROSITE" id="PS50011">
    <property type="entry name" value="PROTEIN_KINASE_DOM"/>
    <property type="match status" value="1"/>
</dbReference>
<dbReference type="Gene3D" id="3.30.200.20">
    <property type="entry name" value="Phosphorylase Kinase, domain 1"/>
    <property type="match status" value="1"/>
</dbReference>
<dbReference type="InterPro" id="IPR000719">
    <property type="entry name" value="Prot_kinase_dom"/>
</dbReference>
<keyword evidence="7" id="KW-0812">Transmembrane</keyword>
<keyword evidence="1" id="KW-0808">Transferase</keyword>
<dbReference type="PANTHER" id="PTHR47973">
    <property type="entry name" value="CYSTEINE-RICH RECEPTOR-LIKE PROTEIN KINASE 3"/>
    <property type="match status" value="1"/>
</dbReference>
<dbReference type="InterPro" id="IPR052059">
    <property type="entry name" value="CR_Ser/Thr_kinase"/>
</dbReference>
<evidence type="ECO:0000256" key="3">
    <source>
        <dbReference type="ARBA" id="ARBA00022777"/>
    </source>
</evidence>
<keyword evidence="7" id="KW-0675">Receptor</keyword>
<proteinExistence type="predicted"/>
<dbReference type="FunFam" id="3.30.200.20:FF:000327">
    <property type="entry name" value="Cysteine-rich receptor-like protein kinase 10"/>
    <property type="match status" value="1"/>
</dbReference>
<evidence type="ECO:0000256" key="5">
    <source>
        <dbReference type="SAM" id="MobiDB-lite"/>
    </source>
</evidence>
<keyword evidence="7" id="KW-0472">Membrane</keyword>
<dbReference type="SUPFAM" id="SSF56112">
    <property type="entry name" value="Protein kinase-like (PK-like)"/>
    <property type="match status" value="1"/>
</dbReference>
<keyword evidence="4" id="KW-0067">ATP-binding</keyword>
<dbReference type="GO" id="GO:0005524">
    <property type="term" value="F:ATP binding"/>
    <property type="evidence" value="ECO:0007669"/>
    <property type="project" value="UniProtKB-KW"/>
</dbReference>
<evidence type="ECO:0000256" key="2">
    <source>
        <dbReference type="ARBA" id="ARBA00022741"/>
    </source>
</evidence>
<keyword evidence="2" id="KW-0547">Nucleotide-binding</keyword>
<evidence type="ECO:0000256" key="4">
    <source>
        <dbReference type="ARBA" id="ARBA00022840"/>
    </source>
</evidence>
<dbReference type="InterPro" id="IPR011009">
    <property type="entry name" value="Kinase-like_dom_sf"/>
</dbReference>
<sequence length="399" mass="44580">MTKSKSFLHHFIKQFTSNSNSGNEEDDLERIAAREQKQFSFDILVKATKNFDPSSKLGQGGFGPVYKGKLDDGREIAVKKLSQSSRQGKREFFNEAKLLARVQHRNVVNLLGYCMHGVDKLLVYEYVVNESLDKLLFRSEGADKLDWKSRHAIIKGIAKGLLYLHEDAPTCIIHRDIKASNILLDEKWVAKIADFGMARLYPEDETYVHTRIAGTNGYMAPEYVVHGRLSVKADVFSFGVVVLELISGRKNSNFDRDPECRNLLEWAFKLYKRGKSLEIMESVLVSSAIPDEVQLCVQIGLLCTQSDPQLRPDMGRVLVILSKRPGSLEEPTRPGYPGTRYRRSRQQRGSVSSSSGTSGDFYSRTIGSTTGTNTATASASTSSVSGPVFDRHGKRPMEG</sequence>
<evidence type="ECO:0000313" key="7">
    <source>
        <dbReference type="EMBL" id="GAA0155242.1"/>
    </source>
</evidence>
<evidence type="ECO:0000313" key="8">
    <source>
        <dbReference type="Proteomes" id="UP001454036"/>
    </source>
</evidence>
<feature type="compositionally biased region" description="Basic and acidic residues" evidence="5">
    <location>
        <begin position="389"/>
        <end position="399"/>
    </location>
</feature>
<dbReference type="Proteomes" id="UP001454036">
    <property type="component" value="Unassembled WGS sequence"/>
</dbReference>
<dbReference type="AlphaFoldDB" id="A0AAV3PTW0"/>
<name>A0AAV3PTW0_LITER</name>
<feature type="region of interest" description="Disordered" evidence="5">
    <location>
        <begin position="326"/>
        <end position="399"/>
    </location>
</feature>
<organism evidence="7 8">
    <name type="scientific">Lithospermum erythrorhizon</name>
    <name type="common">Purple gromwell</name>
    <name type="synonym">Lithospermum officinale var. erythrorhizon</name>
    <dbReference type="NCBI Taxonomy" id="34254"/>
    <lineage>
        <taxon>Eukaryota</taxon>
        <taxon>Viridiplantae</taxon>
        <taxon>Streptophyta</taxon>
        <taxon>Embryophyta</taxon>
        <taxon>Tracheophyta</taxon>
        <taxon>Spermatophyta</taxon>
        <taxon>Magnoliopsida</taxon>
        <taxon>eudicotyledons</taxon>
        <taxon>Gunneridae</taxon>
        <taxon>Pentapetalae</taxon>
        <taxon>asterids</taxon>
        <taxon>lamiids</taxon>
        <taxon>Boraginales</taxon>
        <taxon>Boraginaceae</taxon>
        <taxon>Boraginoideae</taxon>
        <taxon>Lithospermeae</taxon>
        <taxon>Lithospermum</taxon>
    </lineage>
</organism>
<dbReference type="SMART" id="SM00220">
    <property type="entry name" value="S_TKc"/>
    <property type="match status" value="1"/>
</dbReference>
<dbReference type="CDD" id="cd14066">
    <property type="entry name" value="STKc_IRAK"/>
    <property type="match status" value="1"/>
</dbReference>
<dbReference type="Pfam" id="PF07714">
    <property type="entry name" value="PK_Tyr_Ser-Thr"/>
    <property type="match status" value="1"/>
</dbReference>